<dbReference type="SUPFAM" id="SSF51735">
    <property type="entry name" value="NAD(P)-binding Rossmann-fold domains"/>
    <property type="match status" value="1"/>
</dbReference>
<proteinExistence type="predicted"/>
<dbReference type="RefSeq" id="WP_189053221.1">
    <property type="nucleotide sequence ID" value="NZ_BMMK01000001.1"/>
</dbReference>
<evidence type="ECO:0000259" key="3">
    <source>
        <dbReference type="Pfam" id="PF02826"/>
    </source>
</evidence>
<dbReference type="PROSITE" id="PS00671">
    <property type="entry name" value="D_2_HYDROXYACID_DH_3"/>
    <property type="match status" value="1"/>
</dbReference>
<dbReference type="GO" id="GO:0016616">
    <property type="term" value="F:oxidoreductase activity, acting on the CH-OH group of donors, NAD or NADP as acceptor"/>
    <property type="evidence" value="ECO:0007669"/>
    <property type="project" value="UniProtKB-ARBA"/>
</dbReference>
<dbReference type="CDD" id="cd12166">
    <property type="entry name" value="2-Hacid_dh_7"/>
    <property type="match status" value="1"/>
</dbReference>
<dbReference type="Pfam" id="PF02826">
    <property type="entry name" value="2-Hacid_dh_C"/>
    <property type="match status" value="1"/>
</dbReference>
<keyword evidence="2" id="KW-0520">NAD</keyword>
<dbReference type="InterPro" id="IPR036291">
    <property type="entry name" value="NAD(P)-bd_dom_sf"/>
</dbReference>
<evidence type="ECO:0000313" key="5">
    <source>
        <dbReference type="Proteomes" id="UP000637578"/>
    </source>
</evidence>
<dbReference type="EMBL" id="BMMK01000001">
    <property type="protein sequence ID" value="GGM36306.1"/>
    <property type="molecule type" value="Genomic_DNA"/>
</dbReference>
<feature type="domain" description="D-isomer specific 2-hydroxyacid dehydrogenase NAD-binding" evidence="3">
    <location>
        <begin position="103"/>
        <end position="269"/>
    </location>
</feature>
<name>A0A8J3C9X0_9PSEU</name>
<dbReference type="InterPro" id="IPR006140">
    <property type="entry name" value="D-isomer_DH_NAD-bd"/>
</dbReference>
<reference evidence="4" key="2">
    <citation type="submission" date="2020-09" db="EMBL/GenBank/DDBJ databases">
        <authorList>
            <person name="Sun Q."/>
            <person name="Zhou Y."/>
        </authorList>
    </citation>
    <scope>NUCLEOTIDE SEQUENCE</scope>
    <source>
        <strain evidence="4">CGMCC 4.5737</strain>
    </source>
</reference>
<keyword evidence="5" id="KW-1185">Reference proteome</keyword>
<sequence length="303" mass="32572">MTLTVLVPFAPAQPLLEQVPGVRTVLYTPGAAPPPEADEAEALVAPVWWDESVRELIPRLPRLRLVVTFTSGVDAWIDVLPEGVGIANARGAHGGATAEWAMGALLAVYREFPRFVQAQAEGRWDHVQADTLQDKRVLVVGAGDIAQRLRRQLVAFDAEPTLVGRTARDEVRGTDELPALVAEHDAVILAVPLTEETNRLFDAELLDRMPDGAVLVNAARGPVVDTEALLAELRRGRLRAALDVTDPEPLPPGHPLWSAPGVLVTPHVGGDVQGQDIRALKVIAEQLAAFAAGKRPPNLVTRS</sequence>
<evidence type="ECO:0000313" key="4">
    <source>
        <dbReference type="EMBL" id="GGM36306.1"/>
    </source>
</evidence>
<evidence type="ECO:0000256" key="2">
    <source>
        <dbReference type="ARBA" id="ARBA00023027"/>
    </source>
</evidence>
<dbReference type="PANTHER" id="PTHR43333:SF1">
    <property type="entry name" value="D-ISOMER SPECIFIC 2-HYDROXYACID DEHYDROGENASE NAD-BINDING DOMAIN-CONTAINING PROTEIN"/>
    <property type="match status" value="1"/>
</dbReference>
<comment type="caution">
    <text evidence="4">The sequence shown here is derived from an EMBL/GenBank/DDBJ whole genome shotgun (WGS) entry which is preliminary data.</text>
</comment>
<reference evidence="4" key="1">
    <citation type="journal article" date="2014" name="Int. J. Syst. Evol. Microbiol.">
        <title>Complete genome sequence of Corynebacterium casei LMG S-19264T (=DSM 44701T), isolated from a smear-ripened cheese.</title>
        <authorList>
            <consortium name="US DOE Joint Genome Institute (JGI-PGF)"/>
            <person name="Walter F."/>
            <person name="Albersmeier A."/>
            <person name="Kalinowski J."/>
            <person name="Ruckert C."/>
        </authorList>
    </citation>
    <scope>NUCLEOTIDE SEQUENCE</scope>
    <source>
        <strain evidence="4">CGMCC 4.5737</strain>
    </source>
</reference>
<dbReference type="PANTHER" id="PTHR43333">
    <property type="entry name" value="2-HACID_DH_C DOMAIN-CONTAINING PROTEIN"/>
    <property type="match status" value="1"/>
</dbReference>
<protein>
    <submittedName>
        <fullName evidence="4">Phosphoglycerate dehydrogenase</fullName>
    </submittedName>
</protein>
<dbReference type="InterPro" id="IPR029753">
    <property type="entry name" value="D-isomer_DH_CS"/>
</dbReference>
<gene>
    <name evidence="4" type="primary">serA</name>
    <name evidence="4" type="ORF">GCM10012275_04450</name>
</gene>
<dbReference type="Gene3D" id="3.40.50.720">
    <property type="entry name" value="NAD(P)-binding Rossmann-like Domain"/>
    <property type="match status" value="2"/>
</dbReference>
<accession>A0A8J3C9X0</accession>
<dbReference type="Proteomes" id="UP000637578">
    <property type="component" value="Unassembled WGS sequence"/>
</dbReference>
<evidence type="ECO:0000256" key="1">
    <source>
        <dbReference type="ARBA" id="ARBA00023002"/>
    </source>
</evidence>
<dbReference type="AlphaFoldDB" id="A0A8J3C9X0"/>
<dbReference type="GO" id="GO:0051287">
    <property type="term" value="F:NAD binding"/>
    <property type="evidence" value="ECO:0007669"/>
    <property type="project" value="InterPro"/>
</dbReference>
<keyword evidence="1" id="KW-0560">Oxidoreductase</keyword>
<dbReference type="SUPFAM" id="SSF52283">
    <property type="entry name" value="Formate/glycerate dehydrogenase catalytic domain-like"/>
    <property type="match status" value="1"/>
</dbReference>
<organism evidence="4 5">
    <name type="scientific">Longimycelium tulufanense</name>
    <dbReference type="NCBI Taxonomy" id="907463"/>
    <lineage>
        <taxon>Bacteria</taxon>
        <taxon>Bacillati</taxon>
        <taxon>Actinomycetota</taxon>
        <taxon>Actinomycetes</taxon>
        <taxon>Pseudonocardiales</taxon>
        <taxon>Pseudonocardiaceae</taxon>
        <taxon>Longimycelium</taxon>
    </lineage>
</organism>